<comment type="caution">
    <text evidence="3">The sequence shown here is derived from an EMBL/GenBank/DDBJ whole genome shotgun (WGS) entry which is preliminary data.</text>
</comment>
<dbReference type="InterPro" id="IPR001138">
    <property type="entry name" value="Zn2Cys6_DnaBD"/>
</dbReference>
<dbReference type="GO" id="GO:0001228">
    <property type="term" value="F:DNA-binding transcription activator activity, RNA polymerase II-specific"/>
    <property type="evidence" value="ECO:0007669"/>
    <property type="project" value="TreeGrafter"/>
</dbReference>
<protein>
    <recommendedName>
        <fullName evidence="2">Zn(2)-C6 fungal-type domain-containing protein</fullName>
    </recommendedName>
</protein>
<dbReference type="PROSITE" id="PS50048">
    <property type="entry name" value="ZN2_CY6_FUNGAL_2"/>
    <property type="match status" value="1"/>
</dbReference>
<organism evidence="3 4">
    <name type="scientific">Parathielavia appendiculata</name>
    <dbReference type="NCBI Taxonomy" id="2587402"/>
    <lineage>
        <taxon>Eukaryota</taxon>
        <taxon>Fungi</taxon>
        <taxon>Dikarya</taxon>
        <taxon>Ascomycota</taxon>
        <taxon>Pezizomycotina</taxon>
        <taxon>Sordariomycetes</taxon>
        <taxon>Sordariomycetidae</taxon>
        <taxon>Sordariales</taxon>
        <taxon>Chaetomiaceae</taxon>
        <taxon>Parathielavia</taxon>
    </lineage>
</organism>
<evidence type="ECO:0000256" key="1">
    <source>
        <dbReference type="ARBA" id="ARBA00023242"/>
    </source>
</evidence>
<dbReference type="PRINTS" id="PR00755">
    <property type="entry name" value="AFLATOXINBRP"/>
</dbReference>
<dbReference type="InterPro" id="IPR053157">
    <property type="entry name" value="Sterol_Uptake_Regulator"/>
</dbReference>
<keyword evidence="1" id="KW-0539">Nucleus</keyword>
<feature type="domain" description="Zn(2)-C6 fungal-type" evidence="2">
    <location>
        <begin position="37"/>
        <end position="67"/>
    </location>
</feature>
<dbReference type="PANTHER" id="PTHR47784:SF9">
    <property type="entry name" value="ZN(II)2CYS6 TRANSCRIPTION FACTOR (EUROFUNG)"/>
    <property type="match status" value="1"/>
</dbReference>
<reference evidence="3" key="1">
    <citation type="journal article" date="2023" name="Mol. Phylogenet. Evol.">
        <title>Genome-scale phylogeny and comparative genomics of the fungal order Sordariales.</title>
        <authorList>
            <person name="Hensen N."/>
            <person name="Bonometti L."/>
            <person name="Westerberg I."/>
            <person name="Brannstrom I.O."/>
            <person name="Guillou S."/>
            <person name="Cros-Aarteil S."/>
            <person name="Calhoun S."/>
            <person name="Haridas S."/>
            <person name="Kuo A."/>
            <person name="Mondo S."/>
            <person name="Pangilinan J."/>
            <person name="Riley R."/>
            <person name="LaButti K."/>
            <person name="Andreopoulos B."/>
            <person name="Lipzen A."/>
            <person name="Chen C."/>
            <person name="Yan M."/>
            <person name="Daum C."/>
            <person name="Ng V."/>
            <person name="Clum A."/>
            <person name="Steindorff A."/>
            <person name="Ohm R.A."/>
            <person name="Martin F."/>
            <person name="Silar P."/>
            <person name="Natvig D.O."/>
            <person name="Lalanne C."/>
            <person name="Gautier V."/>
            <person name="Ament-Velasquez S.L."/>
            <person name="Kruys A."/>
            <person name="Hutchinson M.I."/>
            <person name="Powell A.J."/>
            <person name="Barry K."/>
            <person name="Miller A.N."/>
            <person name="Grigoriev I.V."/>
            <person name="Debuchy R."/>
            <person name="Gladieux P."/>
            <person name="Hiltunen Thoren M."/>
            <person name="Johannesson H."/>
        </authorList>
    </citation>
    <scope>NUCLEOTIDE SEQUENCE</scope>
    <source>
        <strain evidence="3">CBS 731.68</strain>
    </source>
</reference>
<evidence type="ECO:0000313" key="4">
    <source>
        <dbReference type="Proteomes" id="UP001302602"/>
    </source>
</evidence>
<dbReference type="InterPro" id="IPR036864">
    <property type="entry name" value="Zn2-C6_fun-type_DNA-bd_sf"/>
</dbReference>
<dbReference type="RefSeq" id="XP_062642900.1">
    <property type="nucleotide sequence ID" value="XM_062786780.1"/>
</dbReference>
<evidence type="ECO:0000313" key="3">
    <source>
        <dbReference type="EMBL" id="KAK4119127.1"/>
    </source>
</evidence>
<dbReference type="EMBL" id="MU853253">
    <property type="protein sequence ID" value="KAK4119127.1"/>
    <property type="molecule type" value="Genomic_DNA"/>
</dbReference>
<dbReference type="CDD" id="cd00067">
    <property type="entry name" value="GAL4"/>
    <property type="match status" value="1"/>
</dbReference>
<dbReference type="GO" id="GO:0008270">
    <property type="term" value="F:zinc ion binding"/>
    <property type="evidence" value="ECO:0007669"/>
    <property type="project" value="InterPro"/>
</dbReference>
<dbReference type="Pfam" id="PF00172">
    <property type="entry name" value="Zn_clus"/>
    <property type="match status" value="1"/>
</dbReference>
<proteinExistence type="predicted"/>
<keyword evidence="4" id="KW-1185">Reference proteome</keyword>
<accession>A0AAN6TR48</accession>
<dbReference type="SMART" id="SM00066">
    <property type="entry name" value="GAL4"/>
    <property type="match status" value="1"/>
</dbReference>
<dbReference type="AlphaFoldDB" id="A0AAN6TR48"/>
<name>A0AAN6TR48_9PEZI</name>
<dbReference type="GeneID" id="87823549"/>
<evidence type="ECO:0000259" key="2">
    <source>
        <dbReference type="PROSITE" id="PS50048"/>
    </source>
</evidence>
<dbReference type="SUPFAM" id="SSF57701">
    <property type="entry name" value="Zn2/Cys6 DNA-binding domain"/>
    <property type="match status" value="1"/>
</dbReference>
<reference evidence="3" key="2">
    <citation type="submission" date="2023-05" db="EMBL/GenBank/DDBJ databases">
        <authorList>
            <consortium name="Lawrence Berkeley National Laboratory"/>
            <person name="Steindorff A."/>
            <person name="Hensen N."/>
            <person name="Bonometti L."/>
            <person name="Westerberg I."/>
            <person name="Brannstrom I.O."/>
            <person name="Guillou S."/>
            <person name="Cros-Aarteil S."/>
            <person name="Calhoun S."/>
            <person name="Haridas S."/>
            <person name="Kuo A."/>
            <person name="Mondo S."/>
            <person name="Pangilinan J."/>
            <person name="Riley R."/>
            <person name="Labutti K."/>
            <person name="Andreopoulos B."/>
            <person name="Lipzen A."/>
            <person name="Chen C."/>
            <person name="Yanf M."/>
            <person name="Daum C."/>
            <person name="Ng V."/>
            <person name="Clum A."/>
            <person name="Ohm R."/>
            <person name="Martin F."/>
            <person name="Silar P."/>
            <person name="Natvig D."/>
            <person name="Lalanne C."/>
            <person name="Gautier V."/>
            <person name="Ament-Velasquez S.L."/>
            <person name="Kruys A."/>
            <person name="Hutchinson M.I."/>
            <person name="Powell A.J."/>
            <person name="Barry K."/>
            <person name="Miller A.N."/>
            <person name="Grigoriev I.V."/>
            <person name="Debuchy R."/>
            <person name="Gladieux P."/>
            <person name="Thoren M.H."/>
            <person name="Johannesson H."/>
        </authorList>
    </citation>
    <scope>NUCLEOTIDE SEQUENCE</scope>
    <source>
        <strain evidence="3">CBS 731.68</strain>
    </source>
</reference>
<dbReference type="PROSITE" id="PS00463">
    <property type="entry name" value="ZN2_CY6_FUNGAL_1"/>
    <property type="match status" value="1"/>
</dbReference>
<dbReference type="Gene3D" id="4.10.240.10">
    <property type="entry name" value="Zn(2)-C6 fungal-type DNA-binding domain"/>
    <property type="match status" value="1"/>
</dbReference>
<gene>
    <name evidence="3" type="ORF">N657DRAFT_318944</name>
</gene>
<sequence>MQAKTTSPKFLVLMVSGSSPKVKEYKRRRHHTKDRLGCLFCRQKRVKCDRGKPVCARCGRSGVACRYETSYSAPVSSSSSQSLSTPLSALPTVLVNSILQPRLLHTAGPNAARQLPIQALLHHAAAQGDILGMPLTPPFWDLACRHPHLLATVLALAACRLRGLAPHGDRSYSVAECALKAVALGDFQPALAEPLTQSKSDALLFTSMLLNNLAFASLADDDKNDGYPWCGVSFAPSFLDDTSRQSSDSITGCTNPHTNRSHGLEWLALGMGLKPLLMATQAFRGAYSALTPIFAASDDESETFSRSHEDLEGAPAHWVRLVSSTRTSSVASAGKEWCLREPLGTLAAARALTPAPENGLKYSQFVGKLEPAFMELLCDRDERAMWMLGYWLGLIGRLGAWWSGGRVRRDGAAIRLCLLAKGVCERQGEEGEMWRRLMQDYDCVYSTMLA</sequence>
<dbReference type="PANTHER" id="PTHR47784">
    <property type="entry name" value="STEROL UPTAKE CONTROL PROTEIN 2"/>
    <property type="match status" value="1"/>
</dbReference>
<dbReference type="Proteomes" id="UP001302602">
    <property type="component" value="Unassembled WGS sequence"/>
</dbReference>